<evidence type="ECO:0008006" key="2">
    <source>
        <dbReference type="Google" id="ProtNLM"/>
    </source>
</evidence>
<reference evidence="1" key="1">
    <citation type="submission" date="2014-12" db="EMBL/GenBank/DDBJ databases">
        <title>Citrus yellow vein clearing virus isolate YN from Yunnan, China, complete genome.</title>
        <authorList>
            <person name="Cao M."/>
            <person name="Wu Q."/>
            <person name="Su H."/>
            <person name="Yu Y."/>
            <person name="Chen H."/>
            <person name="Atta S."/>
            <person name="Zhou C."/>
        </authorList>
    </citation>
    <scope>NUCLEOTIDE SEQUENCE</scope>
    <source>
        <strain evidence="1">YN</strain>
    </source>
</reference>
<protein>
    <recommendedName>
        <fullName evidence="2">23 kDa nucleic acid binding protein</fullName>
    </recommendedName>
</protein>
<name>A0A0C5CDS1_9VIRU</name>
<dbReference type="EMBL" id="KP313242">
    <property type="protein sequence ID" value="AJO26416.1"/>
    <property type="molecule type" value="Genomic_RNA"/>
</dbReference>
<accession>A0A0C5CDS1</accession>
<dbReference type="Pfam" id="PF05515">
    <property type="entry name" value="Viral_NABP"/>
    <property type="match status" value="1"/>
</dbReference>
<proteinExistence type="predicted"/>
<evidence type="ECO:0000313" key="1">
    <source>
        <dbReference type="EMBL" id="AJO26416.1"/>
    </source>
</evidence>
<sequence>MEPHDQGGPASGQLDEIRGRREREIRGIRLLPWYPLARFPVCAPRETPYFRGEDRKSGHVRCENCQRSRKWHGPHDGPRCLHQRKDYPALRPSPDPFQHLTTFEPILLACLQALKPLPPEIQIAIISCVCDFFNFLRCASSKYQGTSRSAVKRRAARLNYCYKCGHPLYLNKPHPCRPGQLCSASISERLCLLHTGPIRFLTENPVSARAAHFLAHELLDPR</sequence>
<dbReference type="InterPro" id="IPR008891">
    <property type="entry name" value="Viral_NABP"/>
</dbReference>
<organism evidence="1">
    <name type="scientific">Citrus yellow vein clearing virus</name>
    <dbReference type="NCBI Taxonomy" id="1214459"/>
    <lineage>
        <taxon>Viruses</taxon>
        <taxon>Riboviria</taxon>
        <taxon>Orthornavirae</taxon>
        <taxon>Kitrinoviricota</taxon>
        <taxon>Alsuviricetes</taxon>
        <taxon>Tymovirales</taxon>
        <taxon>Alphaflexiviridae</taxon>
        <taxon>Potexvirus</taxon>
        <taxon>Mandarivirus</taxon>
        <taxon>Potexvirus citriflavivenae</taxon>
    </lineage>
</organism>